<feature type="region of interest" description="Disordered" evidence="1">
    <location>
        <begin position="101"/>
        <end position="180"/>
    </location>
</feature>
<reference evidence="2 3" key="1">
    <citation type="submission" date="2016-11" db="EMBL/GenBank/DDBJ databases">
        <authorList>
            <person name="Jaros S."/>
            <person name="Januszkiewicz K."/>
            <person name="Wedrychowicz H."/>
        </authorList>
    </citation>
    <scope>NUCLEOTIDE SEQUENCE [LARGE SCALE GENOMIC DNA]</scope>
    <source>
        <strain evidence="2 3">OK807</strain>
    </source>
</reference>
<evidence type="ECO:0000313" key="2">
    <source>
        <dbReference type="EMBL" id="SFY44163.1"/>
    </source>
</evidence>
<evidence type="ECO:0000256" key="1">
    <source>
        <dbReference type="SAM" id="MobiDB-lite"/>
    </source>
</evidence>
<dbReference type="Proteomes" id="UP000181909">
    <property type="component" value="Unassembled WGS sequence"/>
</dbReference>
<feature type="compositionally biased region" description="Basic residues" evidence="1">
    <location>
        <begin position="54"/>
        <end position="69"/>
    </location>
</feature>
<evidence type="ECO:0000313" key="3">
    <source>
        <dbReference type="Proteomes" id="UP000181909"/>
    </source>
</evidence>
<dbReference type="AlphaFoldDB" id="A0A1K2F8W6"/>
<dbReference type="EMBL" id="FPJO01000044">
    <property type="protein sequence ID" value="SFY44163.1"/>
    <property type="molecule type" value="Genomic_DNA"/>
</dbReference>
<protein>
    <submittedName>
        <fullName evidence="2">Uncharacterized protein</fullName>
    </submittedName>
</protein>
<dbReference type="STRING" id="1893.SAMN02787144_10444"/>
<sequence length="280" mass="30829">MIGQSLFEAAQAPSAVSGPDRCPRRTNWPAPAGRPPAASRPDALSRPALPLTGLRHRSRPPAHRHRRRAGSPLWQPRYGAERVSPLPRRRQALVGLAVHRERVGARPAGQGRRQRVLRHADPAPHARPPQPRPDPHPSGNGFDNPVCSVHGRLAAAEERDARRQRHHRPAPAGRGRPWSRSSVLALARHDLQCRRTALPARGMRSGSQPYRLRPAFFGDPHHIREVAGCWTRPDAWSGFVDSGVQMHVVPAVGVQQCLTPYAFQSEACLLGDAAGCEIHR</sequence>
<gene>
    <name evidence="2" type="ORF">SAMN02787144_10444</name>
</gene>
<name>A0A1K2F8W6_STRAR</name>
<feature type="compositionally biased region" description="Low complexity" evidence="1">
    <location>
        <begin position="29"/>
        <end position="42"/>
    </location>
</feature>
<feature type="region of interest" description="Disordered" evidence="1">
    <location>
        <begin position="1"/>
        <end position="86"/>
    </location>
</feature>
<organism evidence="2 3">
    <name type="scientific">Streptomyces atratus</name>
    <dbReference type="NCBI Taxonomy" id="1893"/>
    <lineage>
        <taxon>Bacteria</taxon>
        <taxon>Bacillati</taxon>
        <taxon>Actinomycetota</taxon>
        <taxon>Actinomycetes</taxon>
        <taxon>Kitasatosporales</taxon>
        <taxon>Streptomycetaceae</taxon>
        <taxon>Streptomyces</taxon>
    </lineage>
</organism>
<accession>A0A1K2F8W6</accession>
<proteinExistence type="predicted"/>